<dbReference type="GeneID" id="10509708"/>
<dbReference type="Proteomes" id="UP000001064">
    <property type="component" value="Unassembled WGS sequence"/>
</dbReference>
<proteinExistence type="predicted"/>
<dbReference type="AlphaFoldDB" id="F0Z8P7"/>
<dbReference type="VEuPathDB" id="AmoebaDB:DICPUDRAFT_26515"/>
<dbReference type="KEGG" id="dpp:DICPUDRAFT_26515"/>
<keyword evidence="2" id="KW-1185">Reference proteome</keyword>
<protein>
    <submittedName>
        <fullName evidence="1">Uncharacterized protein</fullName>
    </submittedName>
</protein>
<dbReference type="InParanoid" id="F0Z8P7"/>
<sequence length="113" mass="12505">DVNKAAEKLDYAGVFGNKQTVIAKYGSIHIDMQGTFNENTDKFHNIQAQLTSGPTVAHVNINENVMSDSKSDQKGIKKKVVDTLLKSLNSGKTYTISAKPKKEKSKDKKKKNH</sequence>
<dbReference type="PANTHER" id="PTHR34261">
    <property type="entry name" value="APC REGULATOR OF WNT-SIGNALING PATHWAY-RELATED"/>
    <property type="match status" value="1"/>
</dbReference>
<reference evidence="2" key="1">
    <citation type="journal article" date="2011" name="Genome Biol.">
        <title>Comparative genomics of the social amoebae Dictyostelium discoideum and Dictyostelium purpureum.</title>
        <authorList>
            <consortium name="US DOE Joint Genome Institute (JGI-PGF)"/>
            <person name="Sucgang R."/>
            <person name="Kuo A."/>
            <person name="Tian X."/>
            <person name="Salerno W."/>
            <person name="Parikh A."/>
            <person name="Feasley C.L."/>
            <person name="Dalin E."/>
            <person name="Tu H."/>
            <person name="Huang E."/>
            <person name="Barry K."/>
            <person name="Lindquist E."/>
            <person name="Shapiro H."/>
            <person name="Bruce D."/>
            <person name="Schmutz J."/>
            <person name="Salamov A."/>
            <person name="Fey P."/>
            <person name="Gaudet P."/>
            <person name="Anjard C."/>
            <person name="Babu M.M."/>
            <person name="Basu S."/>
            <person name="Bushmanova Y."/>
            <person name="van der Wel H."/>
            <person name="Katoh-Kurasawa M."/>
            <person name="Dinh C."/>
            <person name="Coutinho P.M."/>
            <person name="Saito T."/>
            <person name="Elias M."/>
            <person name="Schaap P."/>
            <person name="Kay R.R."/>
            <person name="Henrissat B."/>
            <person name="Eichinger L."/>
            <person name="Rivero F."/>
            <person name="Putnam N.H."/>
            <person name="West C.M."/>
            <person name="Loomis W.F."/>
            <person name="Chisholm R.L."/>
            <person name="Shaulsky G."/>
            <person name="Strassmann J.E."/>
            <person name="Queller D.C."/>
            <person name="Kuspa A."/>
            <person name="Grigoriev I.V."/>
        </authorList>
    </citation>
    <scope>NUCLEOTIDE SEQUENCE [LARGE SCALE GENOMIC DNA]</scope>
    <source>
        <strain evidence="2">QSDP1</strain>
    </source>
</reference>
<dbReference type="EMBL" id="GL870953">
    <property type="protein sequence ID" value="EGC39694.1"/>
    <property type="molecule type" value="Genomic_DNA"/>
</dbReference>
<dbReference type="OrthoDB" id="22048at2759"/>
<evidence type="ECO:0000313" key="2">
    <source>
        <dbReference type="Proteomes" id="UP000001064"/>
    </source>
</evidence>
<organism evidence="1 2">
    <name type="scientific">Dictyostelium purpureum</name>
    <name type="common">Slime mold</name>
    <dbReference type="NCBI Taxonomy" id="5786"/>
    <lineage>
        <taxon>Eukaryota</taxon>
        <taxon>Amoebozoa</taxon>
        <taxon>Evosea</taxon>
        <taxon>Eumycetozoa</taxon>
        <taxon>Dictyostelia</taxon>
        <taxon>Dictyosteliales</taxon>
        <taxon>Dictyosteliaceae</taxon>
        <taxon>Dictyostelium</taxon>
    </lineage>
</organism>
<dbReference type="PANTHER" id="PTHR34261:SF1">
    <property type="entry name" value="TUBULIN POLYMERIZATION-PROMOTING PROTEIN"/>
    <property type="match status" value="1"/>
</dbReference>
<gene>
    <name evidence="1" type="ORF">DICPUDRAFT_26515</name>
</gene>
<feature type="non-terminal residue" evidence="1">
    <location>
        <position position="113"/>
    </location>
</feature>
<name>F0Z8P7_DICPU</name>
<dbReference type="RefSeq" id="XP_003283803.1">
    <property type="nucleotide sequence ID" value="XM_003283755.1"/>
</dbReference>
<evidence type="ECO:0000313" key="1">
    <source>
        <dbReference type="EMBL" id="EGC39694.1"/>
    </source>
</evidence>
<dbReference type="InterPro" id="IPR053358">
    <property type="entry name" value="Diff-assoc_signaling"/>
</dbReference>
<accession>F0Z8P7</accession>